<feature type="region of interest" description="Disordered" evidence="4">
    <location>
        <begin position="1"/>
        <end position="21"/>
    </location>
</feature>
<dbReference type="Gene3D" id="3.30.710.10">
    <property type="entry name" value="Potassium Channel Kv1.1, Chain A"/>
    <property type="match status" value="1"/>
</dbReference>
<feature type="domain" description="SKP1 component dimerisation" evidence="5">
    <location>
        <begin position="169"/>
        <end position="215"/>
    </location>
</feature>
<keyword evidence="2" id="KW-0833">Ubl conjugation pathway</keyword>
<organism evidence="7 8">
    <name type="scientific">Tothia fuscella</name>
    <dbReference type="NCBI Taxonomy" id="1048955"/>
    <lineage>
        <taxon>Eukaryota</taxon>
        <taxon>Fungi</taxon>
        <taxon>Dikarya</taxon>
        <taxon>Ascomycota</taxon>
        <taxon>Pezizomycotina</taxon>
        <taxon>Dothideomycetes</taxon>
        <taxon>Pleosporomycetidae</taxon>
        <taxon>Venturiales</taxon>
        <taxon>Cylindrosympodiaceae</taxon>
        <taxon>Tothia</taxon>
    </lineage>
</organism>
<evidence type="ECO:0000256" key="4">
    <source>
        <dbReference type="SAM" id="MobiDB-lite"/>
    </source>
</evidence>
<dbReference type="InterPro" id="IPR016897">
    <property type="entry name" value="SKP1"/>
</dbReference>
<dbReference type="InterPro" id="IPR011333">
    <property type="entry name" value="SKP1/BTB/POZ_sf"/>
</dbReference>
<proteinExistence type="inferred from homology"/>
<feature type="region of interest" description="Disordered" evidence="4">
    <location>
        <begin position="106"/>
        <end position="139"/>
    </location>
</feature>
<evidence type="ECO:0000259" key="5">
    <source>
        <dbReference type="Pfam" id="PF01466"/>
    </source>
</evidence>
<gene>
    <name evidence="7" type="ORF">EJ08DRAFT_2702</name>
</gene>
<sequence length="218" mass="23922">MAATTTTTTTPTVTLTSKEGEDFTVPRPVADMSQLIADVLIDFPDNSDEPIPIMEVNAVILRPILAWCEHYANKTKPTPVPVPVPAPSPTTNESNALATENADNAPAAENADNADNADNPDPAPEPEEAPAPEDKYSTDLNDFDREFLDVDHETLFEYIVAANFLDIPDLLSAGCKVVADMIRGKEPEAIRKSFGIVNDFTPDEEEQIRRENEWAEDR</sequence>
<dbReference type="Pfam" id="PF03931">
    <property type="entry name" value="Skp1_POZ"/>
    <property type="match status" value="1"/>
</dbReference>
<dbReference type="InterPro" id="IPR036296">
    <property type="entry name" value="SKP1-like_dim_sf"/>
</dbReference>
<reference evidence="7" key="1">
    <citation type="journal article" date="2020" name="Stud. Mycol.">
        <title>101 Dothideomycetes genomes: a test case for predicting lifestyles and emergence of pathogens.</title>
        <authorList>
            <person name="Haridas S."/>
            <person name="Albert R."/>
            <person name="Binder M."/>
            <person name="Bloem J."/>
            <person name="Labutti K."/>
            <person name="Salamov A."/>
            <person name="Andreopoulos B."/>
            <person name="Baker S."/>
            <person name="Barry K."/>
            <person name="Bills G."/>
            <person name="Bluhm B."/>
            <person name="Cannon C."/>
            <person name="Castanera R."/>
            <person name="Culley D."/>
            <person name="Daum C."/>
            <person name="Ezra D."/>
            <person name="Gonzalez J."/>
            <person name="Henrissat B."/>
            <person name="Kuo A."/>
            <person name="Liang C."/>
            <person name="Lipzen A."/>
            <person name="Lutzoni F."/>
            <person name="Magnuson J."/>
            <person name="Mondo S."/>
            <person name="Nolan M."/>
            <person name="Ohm R."/>
            <person name="Pangilinan J."/>
            <person name="Park H.-J."/>
            <person name="Ramirez L."/>
            <person name="Alfaro M."/>
            <person name="Sun H."/>
            <person name="Tritt A."/>
            <person name="Yoshinaga Y."/>
            <person name="Zwiers L.-H."/>
            <person name="Turgeon B."/>
            <person name="Goodwin S."/>
            <person name="Spatafora J."/>
            <person name="Crous P."/>
            <person name="Grigoriev I."/>
        </authorList>
    </citation>
    <scope>NUCLEOTIDE SEQUENCE</scope>
    <source>
        <strain evidence="7">CBS 130266</strain>
    </source>
</reference>
<evidence type="ECO:0000256" key="2">
    <source>
        <dbReference type="ARBA" id="ARBA00022786"/>
    </source>
</evidence>
<comment type="caution">
    <text evidence="7">The sequence shown here is derived from an EMBL/GenBank/DDBJ whole genome shotgun (WGS) entry which is preliminary data.</text>
</comment>
<feature type="compositionally biased region" description="Low complexity" evidence="4">
    <location>
        <begin position="106"/>
        <end position="120"/>
    </location>
</feature>
<evidence type="ECO:0000313" key="7">
    <source>
        <dbReference type="EMBL" id="KAF2436782.1"/>
    </source>
</evidence>
<dbReference type="Proteomes" id="UP000800235">
    <property type="component" value="Unassembled WGS sequence"/>
</dbReference>
<evidence type="ECO:0000259" key="6">
    <source>
        <dbReference type="Pfam" id="PF03931"/>
    </source>
</evidence>
<dbReference type="EMBL" id="MU007009">
    <property type="protein sequence ID" value="KAF2436782.1"/>
    <property type="molecule type" value="Genomic_DNA"/>
</dbReference>
<dbReference type="PANTHER" id="PTHR11165">
    <property type="entry name" value="SKP1"/>
    <property type="match status" value="1"/>
</dbReference>
<dbReference type="AlphaFoldDB" id="A0A9P4P3W7"/>
<name>A0A9P4P3W7_9PEZI</name>
<dbReference type="InterPro" id="IPR016073">
    <property type="entry name" value="Skp1_comp_POZ"/>
</dbReference>
<evidence type="ECO:0000313" key="8">
    <source>
        <dbReference type="Proteomes" id="UP000800235"/>
    </source>
</evidence>
<keyword evidence="8" id="KW-1185">Reference proteome</keyword>
<evidence type="ECO:0000256" key="1">
    <source>
        <dbReference type="ARBA" id="ARBA00009993"/>
    </source>
</evidence>
<dbReference type="Pfam" id="PF01466">
    <property type="entry name" value="Skp1"/>
    <property type="match status" value="1"/>
</dbReference>
<feature type="compositionally biased region" description="Low complexity" evidence="4">
    <location>
        <begin position="1"/>
        <end position="16"/>
    </location>
</feature>
<comment type="similarity">
    <text evidence="1">Belongs to the SKP1 family.</text>
</comment>
<protein>
    <submittedName>
        <fullName evidence="7">Skp1-domain-containing protein</fullName>
    </submittedName>
</protein>
<feature type="region of interest" description="Disordered" evidence="4">
    <location>
        <begin position="77"/>
        <end position="96"/>
    </location>
</feature>
<dbReference type="GO" id="GO:0006511">
    <property type="term" value="P:ubiquitin-dependent protein catabolic process"/>
    <property type="evidence" value="ECO:0007669"/>
    <property type="project" value="InterPro"/>
</dbReference>
<accession>A0A9P4P3W7</accession>
<dbReference type="SUPFAM" id="SSF81382">
    <property type="entry name" value="Skp1 dimerisation domain-like"/>
    <property type="match status" value="1"/>
</dbReference>
<dbReference type="OrthoDB" id="2342932at2759"/>
<dbReference type="InterPro" id="IPR001232">
    <property type="entry name" value="SKP1-like"/>
</dbReference>
<feature type="domain" description="SKP1 component POZ" evidence="6">
    <location>
        <begin position="12"/>
        <end position="72"/>
    </location>
</feature>
<dbReference type="SMART" id="SM00512">
    <property type="entry name" value="Skp1"/>
    <property type="match status" value="1"/>
</dbReference>
<feature type="compositionally biased region" description="Pro residues" evidence="4">
    <location>
        <begin position="78"/>
        <end position="88"/>
    </location>
</feature>
<dbReference type="InterPro" id="IPR016072">
    <property type="entry name" value="Skp1_comp_dimer"/>
</dbReference>
<dbReference type="SUPFAM" id="SSF54695">
    <property type="entry name" value="POZ domain"/>
    <property type="match status" value="1"/>
</dbReference>
<comment type="function">
    <text evidence="3">Essential component of the SCF (SKP1-CUL1-F-box protein) E3 ubiquitin ligase complexes, which mediate the ubiquitination and subsequent proteasomal degradation of target proteins. Controls sulfur metabolite repression, probably by mediating the inactivation or degradation of the metR transcription factor.</text>
</comment>
<evidence type="ECO:0000256" key="3">
    <source>
        <dbReference type="ARBA" id="ARBA00045385"/>
    </source>
</evidence>